<organism evidence="1 2">
    <name type="scientific">Romanomermis culicivorax</name>
    <name type="common">Nematode worm</name>
    <dbReference type="NCBI Taxonomy" id="13658"/>
    <lineage>
        <taxon>Eukaryota</taxon>
        <taxon>Metazoa</taxon>
        <taxon>Ecdysozoa</taxon>
        <taxon>Nematoda</taxon>
        <taxon>Enoplea</taxon>
        <taxon>Dorylaimia</taxon>
        <taxon>Mermithida</taxon>
        <taxon>Mermithoidea</taxon>
        <taxon>Mermithidae</taxon>
        <taxon>Romanomermis</taxon>
    </lineage>
</organism>
<dbReference type="AlphaFoldDB" id="A0A915JP38"/>
<protein>
    <submittedName>
        <fullName evidence="2">Uncharacterized protein</fullName>
    </submittedName>
</protein>
<sequence length="74" mass="7933">MQGGFKLAPKCIGRSILSKAKSFTSRGVSVKSGNSNVLVDAGWIPSAADPSEQVSIRKYVHAMGVVKRFHGRCQ</sequence>
<proteinExistence type="predicted"/>
<reference evidence="2" key="1">
    <citation type="submission" date="2022-11" db="UniProtKB">
        <authorList>
            <consortium name="WormBaseParasite"/>
        </authorList>
    </citation>
    <scope>IDENTIFICATION</scope>
</reference>
<accession>A0A915JP38</accession>
<name>A0A915JP38_ROMCU</name>
<evidence type="ECO:0000313" key="2">
    <source>
        <dbReference type="WBParaSite" id="nRc.2.0.1.t27970-RA"/>
    </source>
</evidence>
<evidence type="ECO:0000313" key="1">
    <source>
        <dbReference type="Proteomes" id="UP000887565"/>
    </source>
</evidence>
<dbReference type="WBParaSite" id="nRc.2.0.1.t27970-RA">
    <property type="protein sequence ID" value="nRc.2.0.1.t27970-RA"/>
    <property type="gene ID" value="nRc.2.0.1.g27970"/>
</dbReference>
<dbReference type="Proteomes" id="UP000887565">
    <property type="component" value="Unplaced"/>
</dbReference>
<keyword evidence="1" id="KW-1185">Reference proteome</keyword>